<keyword evidence="2" id="KW-1185">Reference proteome</keyword>
<evidence type="ECO:0000313" key="2">
    <source>
        <dbReference type="Proteomes" id="UP000655868"/>
    </source>
</evidence>
<comment type="caution">
    <text evidence="1">The sequence shown here is derived from an EMBL/GenBank/DDBJ whole genome shotgun (WGS) entry which is preliminary data.</text>
</comment>
<proteinExistence type="predicted"/>
<organism evidence="1 2">
    <name type="scientific">Antrihabitans stalagmiti</name>
    <dbReference type="NCBI Taxonomy" id="2799499"/>
    <lineage>
        <taxon>Bacteria</taxon>
        <taxon>Bacillati</taxon>
        <taxon>Actinomycetota</taxon>
        <taxon>Actinomycetes</taxon>
        <taxon>Mycobacteriales</taxon>
        <taxon>Nocardiaceae</taxon>
        <taxon>Antrihabitans</taxon>
    </lineage>
</organism>
<accession>A0A934U4B9</accession>
<name>A0A934U4B9_9NOCA</name>
<reference evidence="1" key="1">
    <citation type="submission" date="2020-12" db="EMBL/GenBank/DDBJ databases">
        <title>Antrihabitans popcorni sp. nov. and Antrihabitans auranticaus sp. nov., isolated from a larva cave.</title>
        <authorList>
            <person name="Lee S.D."/>
            <person name="Kim I.S."/>
        </authorList>
    </citation>
    <scope>NUCLEOTIDE SEQUENCE</scope>
    <source>
        <strain evidence="1">YC3-6</strain>
    </source>
</reference>
<sequence length="163" mass="17797">MTTPDTVTANATMAVITQAVALGHDGDQDGAREALLEAWATIGPAGDPLHRRTLAHYLADLYTDPAQALVWDIRALDAADSLTNDRAQQHHADLDVRAFYPSLHLNLAENYRLLGSFDVAHDEIVAARGCLDTLPDDAYGTLIRTALDEVEAAIQDRSTERRH</sequence>
<dbReference type="Proteomes" id="UP000655868">
    <property type="component" value="Unassembled WGS sequence"/>
</dbReference>
<protein>
    <submittedName>
        <fullName evidence="1">Uncharacterized protein</fullName>
    </submittedName>
</protein>
<dbReference type="AlphaFoldDB" id="A0A934U4B9"/>
<dbReference type="EMBL" id="JAEMNV010000004">
    <property type="protein sequence ID" value="MBJ8340291.1"/>
    <property type="molecule type" value="Genomic_DNA"/>
</dbReference>
<gene>
    <name evidence="1" type="ORF">JGU71_15475</name>
</gene>
<dbReference type="RefSeq" id="WP_199705085.1">
    <property type="nucleotide sequence ID" value="NZ_JAEMNV010000004.1"/>
</dbReference>
<evidence type="ECO:0000313" key="1">
    <source>
        <dbReference type="EMBL" id="MBJ8340291.1"/>
    </source>
</evidence>